<protein>
    <submittedName>
        <fullName evidence="2">DUF559 domain-containing protein</fullName>
    </submittedName>
</protein>
<accession>A0A5C8NII9</accession>
<reference evidence="2 3" key="1">
    <citation type="submission" date="2019-06" db="EMBL/GenBank/DDBJ databases">
        <title>Cerasibacillus sp. nov., isolated from maize field.</title>
        <authorList>
            <person name="Lin S.-Y."/>
            <person name="Tsai C.-F."/>
            <person name="Young C.-C."/>
        </authorList>
    </citation>
    <scope>NUCLEOTIDE SEQUENCE [LARGE SCALE GENOMIC DNA]</scope>
    <source>
        <strain evidence="2 3">CC-CFT480</strain>
    </source>
</reference>
<dbReference type="RefSeq" id="WP_147669203.1">
    <property type="nucleotide sequence ID" value="NZ_VDUW01000012.1"/>
</dbReference>
<feature type="domain" description="DUF559" evidence="1">
    <location>
        <begin position="143"/>
        <end position="211"/>
    </location>
</feature>
<dbReference type="OrthoDB" id="9802752at2"/>
<comment type="caution">
    <text evidence="2">The sequence shown here is derived from an EMBL/GenBank/DDBJ whole genome shotgun (WGS) entry which is preliminary data.</text>
</comment>
<dbReference type="Gene3D" id="3.40.960.10">
    <property type="entry name" value="VSR Endonuclease"/>
    <property type="match status" value="1"/>
</dbReference>
<dbReference type="PANTHER" id="PTHR35810:SF1">
    <property type="entry name" value="CYTOPLASMIC PROTEIN"/>
    <property type="match status" value="1"/>
</dbReference>
<dbReference type="EMBL" id="VDUW01000012">
    <property type="protein sequence ID" value="TXL61098.1"/>
    <property type="molecule type" value="Genomic_DNA"/>
</dbReference>
<dbReference type="Proteomes" id="UP000321574">
    <property type="component" value="Unassembled WGS sequence"/>
</dbReference>
<dbReference type="AlphaFoldDB" id="A0A5C8NII9"/>
<sequence length="231" mass="27341">MLNNIKTLSYQPEGRNTSVEVKIADETVWMTQKAIAELFQKGVNTINEHIKNILNSLEKENCLKYYTVEKHEGPRKVKRKILHYNLDVIFNIAIRGQYFEEFNKLMNFANENGTCKEFLVFIPIKEQQFGKMLESTLDGIVDIYTQFKVEKYIVDFYLPEVGLVIEYDEKHHKNQFDEDTKRQKFIEGRLGVEFIRVNEDEEFNGLNRIIKFLMKKRELNNTNIRGEQSAK</sequence>
<dbReference type="Pfam" id="PF04480">
    <property type="entry name" value="DUF559"/>
    <property type="match status" value="1"/>
</dbReference>
<dbReference type="PANTHER" id="PTHR35810">
    <property type="entry name" value="CYTOPLASMIC PROTEIN-RELATED"/>
    <property type="match status" value="1"/>
</dbReference>
<organism evidence="2 3">
    <name type="scientific">Cerasibacillus terrae</name>
    <dbReference type="NCBI Taxonomy" id="2498845"/>
    <lineage>
        <taxon>Bacteria</taxon>
        <taxon>Bacillati</taxon>
        <taxon>Bacillota</taxon>
        <taxon>Bacilli</taxon>
        <taxon>Bacillales</taxon>
        <taxon>Bacillaceae</taxon>
        <taxon>Cerasibacillus</taxon>
    </lineage>
</organism>
<proteinExistence type="predicted"/>
<evidence type="ECO:0000259" key="1">
    <source>
        <dbReference type="Pfam" id="PF04480"/>
    </source>
</evidence>
<dbReference type="InterPro" id="IPR007569">
    <property type="entry name" value="DUF559"/>
</dbReference>
<keyword evidence="3" id="KW-1185">Reference proteome</keyword>
<name>A0A5C8NII9_9BACI</name>
<evidence type="ECO:0000313" key="3">
    <source>
        <dbReference type="Proteomes" id="UP000321574"/>
    </source>
</evidence>
<gene>
    <name evidence="2" type="ORF">FHP05_13515</name>
</gene>
<evidence type="ECO:0000313" key="2">
    <source>
        <dbReference type="EMBL" id="TXL61098.1"/>
    </source>
</evidence>